<sequence>MGHEQQDVKELRNLNSRFSKFTERNSFLQCELNSLKDDLKKRDADVKSIKEASRVEIQTIKEIHGKTNDQKNDRINTLEQELQGSCAKVRELTDMCGQKQNTIAALNDDISRRVTDSEIMRRQVQTLEKELDDSKNNIRCREDQLHQVKLCLEREISNRRIEAQRAETIQAELVTLKHDYEIKSKEYQELLAKQNPDAKIKKYWESELNKSKNEIRREYEHKLERECSTIKTEFESKIRRIRSEEEVKVRQMERKNKEIREERDEFEKNVLKCKGQINDLKSKLDEENAKLSSVSLELKREKDEHRADDARLNGTIEILQKENQDLLDANRRIEDEIDRYRSILDRAENCCSSAAMLEYCS</sequence>
<evidence type="ECO:0000313" key="3">
    <source>
        <dbReference type="Proteomes" id="UP000515154"/>
    </source>
</evidence>
<keyword evidence="1 2" id="KW-0175">Coiled coil</keyword>
<proteinExistence type="predicted"/>
<reference evidence="4" key="1">
    <citation type="submission" date="2025-08" db="UniProtKB">
        <authorList>
            <consortium name="RefSeq"/>
        </authorList>
    </citation>
    <scope>IDENTIFICATION</scope>
</reference>
<dbReference type="AlphaFoldDB" id="A0A6P7TDC0"/>
<evidence type="ECO:0000256" key="2">
    <source>
        <dbReference type="SAM" id="Coils"/>
    </source>
</evidence>
<dbReference type="GO" id="GO:0051664">
    <property type="term" value="P:nuclear pore localization"/>
    <property type="evidence" value="ECO:0007669"/>
    <property type="project" value="TreeGrafter"/>
</dbReference>
<protein>
    <submittedName>
        <fullName evidence="4">Rho-associated protein kinase 1-like isoform X1</fullName>
    </submittedName>
</protein>
<dbReference type="GO" id="GO:0005200">
    <property type="term" value="F:structural constituent of cytoskeleton"/>
    <property type="evidence" value="ECO:0007669"/>
    <property type="project" value="TreeGrafter"/>
</dbReference>
<dbReference type="GO" id="GO:0090435">
    <property type="term" value="P:protein localization to nuclear envelope"/>
    <property type="evidence" value="ECO:0007669"/>
    <property type="project" value="TreeGrafter"/>
</dbReference>
<feature type="coiled-coil region" evidence="2">
    <location>
        <begin position="242"/>
        <end position="350"/>
    </location>
</feature>
<dbReference type="RefSeq" id="XP_029649123.1">
    <property type="nucleotide sequence ID" value="XM_029793263.2"/>
</dbReference>
<dbReference type="GO" id="GO:0031507">
    <property type="term" value="P:heterochromatin formation"/>
    <property type="evidence" value="ECO:0007669"/>
    <property type="project" value="TreeGrafter"/>
</dbReference>
<evidence type="ECO:0000256" key="1">
    <source>
        <dbReference type="ARBA" id="ARBA00023054"/>
    </source>
</evidence>
<dbReference type="GO" id="GO:0005652">
    <property type="term" value="C:nuclear lamina"/>
    <property type="evidence" value="ECO:0007669"/>
    <property type="project" value="TreeGrafter"/>
</dbReference>
<dbReference type="Proteomes" id="UP000515154">
    <property type="component" value="Linkage group LG21"/>
</dbReference>
<dbReference type="GO" id="GO:0007097">
    <property type="term" value="P:nuclear migration"/>
    <property type="evidence" value="ECO:0007669"/>
    <property type="project" value="TreeGrafter"/>
</dbReference>
<dbReference type="SUPFAM" id="SSF64593">
    <property type="entry name" value="Intermediate filament protein, coiled coil region"/>
    <property type="match status" value="1"/>
</dbReference>
<evidence type="ECO:0000313" key="4">
    <source>
        <dbReference type="RefSeq" id="XP_029649123.1"/>
    </source>
</evidence>
<keyword evidence="3" id="KW-1185">Reference proteome</keyword>
<gene>
    <name evidence="4" type="primary">LOC115222883</name>
</gene>
<dbReference type="PANTHER" id="PTHR45721:SF12">
    <property type="entry name" value="INTERMEDIATE FILAMENT PROTEIN IFA-1"/>
    <property type="match status" value="1"/>
</dbReference>
<feature type="coiled-coil region" evidence="2">
    <location>
        <begin position="68"/>
        <end position="144"/>
    </location>
</feature>
<accession>A0A6P7TDC0</accession>
<name>A0A6P7TDC0_9MOLL</name>
<organism evidence="3 4">
    <name type="scientific">Octopus sinensis</name>
    <name type="common">East Asian common octopus</name>
    <dbReference type="NCBI Taxonomy" id="2607531"/>
    <lineage>
        <taxon>Eukaryota</taxon>
        <taxon>Metazoa</taxon>
        <taxon>Spiralia</taxon>
        <taxon>Lophotrochozoa</taxon>
        <taxon>Mollusca</taxon>
        <taxon>Cephalopoda</taxon>
        <taxon>Coleoidea</taxon>
        <taxon>Octopodiformes</taxon>
        <taxon>Octopoda</taxon>
        <taxon>Incirrata</taxon>
        <taxon>Octopodidae</taxon>
        <taxon>Octopus</taxon>
    </lineage>
</organism>
<dbReference type="PANTHER" id="PTHR45721">
    <property type="entry name" value="LAMIN DM0-RELATED"/>
    <property type="match status" value="1"/>
</dbReference>
<dbReference type="KEGG" id="osn:115222883"/>
<dbReference type="GO" id="GO:0006998">
    <property type="term" value="P:nuclear envelope organization"/>
    <property type="evidence" value="ECO:0007669"/>
    <property type="project" value="TreeGrafter"/>
</dbReference>